<dbReference type="CDD" id="cd17934">
    <property type="entry name" value="DEXXQc_Upf1-like"/>
    <property type="match status" value="1"/>
</dbReference>
<dbReference type="GO" id="GO:0016787">
    <property type="term" value="F:hydrolase activity"/>
    <property type="evidence" value="ECO:0007669"/>
    <property type="project" value="UniProtKB-KW"/>
</dbReference>
<evidence type="ECO:0000256" key="2">
    <source>
        <dbReference type="ARBA" id="ARBA00022741"/>
    </source>
</evidence>
<feature type="coiled-coil region" evidence="6">
    <location>
        <begin position="1087"/>
        <end position="1117"/>
    </location>
</feature>
<dbReference type="Proteomes" id="UP000729701">
    <property type="component" value="Unassembled WGS sequence"/>
</dbReference>
<keyword evidence="3" id="KW-0378">Hydrolase</keyword>
<evidence type="ECO:0000313" key="9">
    <source>
        <dbReference type="EMBL" id="MBW4671280.1"/>
    </source>
</evidence>
<gene>
    <name evidence="9" type="ORF">KME60_28635</name>
</gene>
<comment type="similarity">
    <text evidence="1">Belongs to the DNA2/NAM7 helicase family.</text>
</comment>
<feature type="domain" description="DNA2/NAM7 helicase-like C-terminal" evidence="8">
    <location>
        <begin position="1419"/>
        <end position="1621"/>
    </location>
</feature>
<dbReference type="GO" id="GO:0005524">
    <property type="term" value="F:ATP binding"/>
    <property type="evidence" value="ECO:0007669"/>
    <property type="project" value="UniProtKB-KW"/>
</dbReference>
<evidence type="ECO:0000313" key="10">
    <source>
        <dbReference type="Proteomes" id="UP000729701"/>
    </source>
</evidence>
<keyword evidence="4" id="KW-0347">Helicase</keyword>
<evidence type="ECO:0000256" key="3">
    <source>
        <dbReference type="ARBA" id="ARBA00022801"/>
    </source>
</evidence>
<dbReference type="Gene3D" id="3.40.50.300">
    <property type="entry name" value="P-loop containing nucleotide triphosphate hydrolases"/>
    <property type="match status" value="3"/>
</dbReference>
<organism evidence="9 10">
    <name type="scientific">Cyanomargarita calcarea GSE-NOS-MK-12-04C</name>
    <dbReference type="NCBI Taxonomy" id="2839659"/>
    <lineage>
        <taxon>Bacteria</taxon>
        <taxon>Bacillati</taxon>
        <taxon>Cyanobacteriota</taxon>
        <taxon>Cyanophyceae</taxon>
        <taxon>Nostocales</taxon>
        <taxon>Cyanomargaritaceae</taxon>
        <taxon>Cyanomargarita</taxon>
    </lineage>
</organism>
<name>A0A951UZ14_9CYAN</name>
<feature type="domain" description="DNA2/NAM7 helicase helicase" evidence="7">
    <location>
        <begin position="578"/>
        <end position="753"/>
    </location>
</feature>
<feature type="coiled-coil region" evidence="6">
    <location>
        <begin position="1201"/>
        <end position="1239"/>
    </location>
</feature>
<dbReference type="PANTHER" id="PTHR43788:SF8">
    <property type="entry name" value="DNA-BINDING PROTEIN SMUBP-2"/>
    <property type="match status" value="1"/>
</dbReference>
<dbReference type="InterPro" id="IPR050534">
    <property type="entry name" value="Coronavir_polyprotein_1ab"/>
</dbReference>
<sequence length="1653" mass="188748">MPSFQAEPHNFVELLQTVGDGCEISLKSGEYKGPFTINRSITIRGVGTDTVIFTVDEPALTITVPGVRLENLTITRTIGVENGEIVLSATTETAPICQSVTLTGVAPNIHWEGGNWDIPNLLDFGEIETNRQVERSWQLQIGSPCRILSDFNWLRVPSCHLYPGTQILQIVLNSRDILAGTILSGTILIEAEDENRTIEITALIKAEQSNNVEAIYSITSNSKIQNWGYKFASDRAIDKFIREIEGEAFIEKSERIRRERAENLMSYILGDAANLFYVRRQEAKQKHDEETWELIIATDREDFPLPPQLKQLQKTLRLLVSARPEDGGGGLKVRDANLLFPARGKVDGFAAPCYLKLLPNHLRGIPAHAIARINNLPLLSDRYVPTDKQLQVWHTFLEIEERIAKARQFCVFFVSNNDGYDSKRVTFEIDVTSATIDGNSENSLNIDEFWNRAFQSKNEDLMLFESSPKNRNIRDGEKLGSITEIERKSNKIKIRLDSDLVERINKGRYQLPKKGFLYFEAAGDIYQIERKQNALDSLKKGRCQNTYLSKFLFDASQARIPKKIIRLQPEDLLKRDANPEQIAAVEAVLSSPDMVLIQGPPGTGKTTVIAEICYQIALRGGKTLIASQANLAVDNALSRLVHNPVIRALRKGKAERVQEEGQAFLEENVIGRWLQNTADDCETSLSKRQENVELFQQLLAASQKFAVYLPFEEEFQNKQYKFQNHKAQLKADCKQQETISKEILEEKSKIITLITNLDNLLKFVPNVDWENPEVTNFLPLLKPYTTDNILVESFLINVRIAIINTAELGLTRPARGVFGLAAWLRETVAINISELKTALIYAKDAATAMSEVVALVQAFKENSISLNEAQANYQKIIIKQQVIGPKINNLQKRKCEIDFVITAVKEWKSTATSRLYQILSNCRQTGELLTDDIIQLPAGLLMIAKSLNLPLLPTSYKVTKIDYLPNWVQLTNALSYESEGQFIDRRGKQYTFSYFLHHVFSQIPIVLMEGDRVKWQEFCQQFNNYPQLTIIQRQVLLKHTQKFLSKIEAIYARSWDLNNIESTLHRVVEELVETILANGRLCVKKVKIETEQELEYLQQQLKEIQTAENNHRQQISAAQYHAETAQQQANFKISQVIHLLQQLMQQPNLVKKVRIVSEQYLRKHSDIWEQPQPFISVTNSWESSTANLESLIPCLEPFSVLENIKDDLHQHLSHIEQEKENATRQIAELEIKISELESELEKQIPNKLIQHRNWWQQVWQEIPDKFKPKIPTAGLFTLDFLRKIQAQYDLWQRELEQDKAYLKRYQNFVQDWVKKLQNPSAQDRNELKQIYIDNANVIGITCVQAARGDFSKEFPSFDVVIIDEVSKCTPPELLIPALKAKKLVLVGDHRQLPPMLREDTIEDIVAEMGTSKDELSFIKESLFKLQFESADDSIKKMLASQYRMHPQIMGAINQFYEHRLNCGISEPDLKRAHNLAGEIIQENQHILWVKTPIGDEFTEKKEGTSRFNLKEVDIIERLCEQMEAAWLSKIADGQPPKEIGIITFYGAQLKLIKDRIESDRFPSLSIRTGTVDIFQGMERPVIIVSTVCNNSRGDIGFAKQPERVNVAFSRAQELLVVVGCHDLFTQQPGQVGKMYQEVSKVVSRYGGFIDFGF</sequence>
<protein>
    <submittedName>
        <fullName evidence="9">AAA family ATPase</fullName>
    </submittedName>
</protein>
<dbReference type="InterPro" id="IPR011050">
    <property type="entry name" value="Pectin_lyase_fold/virulence"/>
</dbReference>
<proteinExistence type="inferred from homology"/>
<evidence type="ECO:0000256" key="6">
    <source>
        <dbReference type="SAM" id="Coils"/>
    </source>
</evidence>
<keyword evidence="5" id="KW-0067">ATP-binding</keyword>
<dbReference type="SUPFAM" id="SSF51126">
    <property type="entry name" value="Pectin lyase-like"/>
    <property type="match status" value="1"/>
</dbReference>
<keyword evidence="2" id="KW-0547">Nucleotide-binding</keyword>
<dbReference type="PANTHER" id="PTHR43788">
    <property type="entry name" value="DNA2/NAM7 HELICASE FAMILY MEMBER"/>
    <property type="match status" value="1"/>
</dbReference>
<dbReference type="CDD" id="cd18808">
    <property type="entry name" value="SF1_C_Upf1"/>
    <property type="match status" value="1"/>
</dbReference>
<reference evidence="9" key="2">
    <citation type="journal article" date="2022" name="Microbiol. Resour. Announc.">
        <title>Metagenome Sequencing to Explore Phylogenomics of Terrestrial Cyanobacteria.</title>
        <authorList>
            <person name="Ward R.D."/>
            <person name="Stajich J.E."/>
            <person name="Johansen J.R."/>
            <person name="Huntemann M."/>
            <person name="Clum A."/>
            <person name="Foster B."/>
            <person name="Foster B."/>
            <person name="Roux S."/>
            <person name="Palaniappan K."/>
            <person name="Varghese N."/>
            <person name="Mukherjee S."/>
            <person name="Reddy T.B.K."/>
            <person name="Daum C."/>
            <person name="Copeland A."/>
            <person name="Chen I.A."/>
            <person name="Ivanova N.N."/>
            <person name="Kyrpides N.C."/>
            <person name="Shapiro N."/>
            <person name="Eloe-Fadrosh E.A."/>
            <person name="Pietrasiak N."/>
        </authorList>
    </citation>
    <scope>NUCLEOTIDE SEQUENCE</scope>
    <source>
        <strain evidence="9">GSE-NOS-MK-12-04C</strain>
    </source>
</reference>
<dbReference type="SUPFAM" id="SSF52540">
    <property type="entry name" value="P-loop containing nucleoside triphosphate hydrolases"/>
    <property type="match status" value="1"/>
</dbReference>
<keyword evidence="6" id="KW-0175">Coiled coil</keyword>
<reference evidence="9" key="1">
    <citation type="submission" date="2021-05" db="EMBL/GenBank/DDBJ databases">
        <authorList>
            <person name="Pietrasiak N."/>
            <person name="Ward R."/>
            <person name="Stajich J.E."/>
            <person name="Kurbessoian T."/>
        </authorList>
    </citation>
    <scope>NUCLEOTIDE SEQUENCE</scope>
    <source>
        <strain evidence="9">GSE-NOS-MK-12-04C</strain>
    </source>
</reference>
<comment type="caution">
    <text evidence="9">The sequence shown here is derived from an EMBL/GenBank/DDBJ whole genome shotgun (WGS) entry which is preliminary data.</text>
</comment>
<evidence type="ECO:0000256" key="5">
    <source>
        <dbReference type="ARBA" id="ARBA00022840"/>
    </source>
</evidence>
<dbReference type="GO" id="GO:0043139">
    <property type="term" value="F:5'-3' DNA helicase activity"/>
    <property type="evidence" value="ECO:0007669"/>
    <property type="project" value="TreeGrafter"/>
</dbReference>
<dbReference type="InterPro" id="IPR027417">
    <property type="entry name" value="P-loop_NTPase"/>
</dbReference>
<dbReference type="Pfam" id="PF13086">
    <property type="entry name" value="AAA_11"/>
    <property type="match status" value="2"/>
</dbReference>
<feature type="domain" description="DNA2/NAM7 helicase helicase" evidence="7">
    <location>
        <begin position="1185"/>
        <end position="1396"/>
    </location>
</feature>
<accession>A0A951UZ14</accession>
<dbReference type="Pfam" id="PF13087">
    <property type="entry name" value="AAA_12"/>
    <property type="match status" value="1"/>
</dbReference>
<evidence type="ECO:0000259" key="7">
    <source>
        <dbReference type="Pfam" id="PF13086"/>
    </source>
</evidence>
<dbReference type="InterPro" id="IPR041679">
    <property type="entry name" value="DNA2/NAM7-like_C"/>
</dbReference>
<evidence type="ECO:0000256" key="1">
    <source>
        <dbReference type="ARBA" id="ARBA00007913"/>
    </source>
</evidence>
<dbReference type="InterPro" id="IPR041677">
    <property type="entry name" value="DNA2/NAM7_AAA_11"/>
</dbReference>
<evidence type="ECO:0000256" key="4">
    <source>
        <dbReference type="ARBA" id="ARBA00022806"/>
    </source>
</evidence>
<dbReference type="InterPro" id="IPR047187">
    <property type="entry name" value="SF1_C_Upf1"/>
</dbReference>
<dbReference type="EMBL" id="JAHHGZ010000042">
    <property type="protein sequence ID" value="MBW4671280.1"/>
    <property type="molecule type" value="Genomic_DNA"/>
</dbReference>
<evidence type="ECO:0000259" key="8">
    <source>
        <dbReference type="Pfam" id="PF13087"/>
    </source>
</evidence>